<evidence type="ECO:0000256" key="12">
    <source>
        <dbReference type="SAM" id="Phobius"/>
    </source>
</evidence>
<dbReference type="PANTHER" id="PTHR33392">
    <property type="entry name" value="POLYISOPRENYL-TEICHOIC ACID--PEPTIDOGLYCAN TEICHOIC ACID TRANSFERASE TAGU"/>
    <property type="match status" value="1"/>
</dbReference>
<feature type="transmembrane region" description="Helical" evidence="12">
    <location>
        <begin position="12"/>
        <end position="33"/>
    </location>
</feature>
<dbReference type="EMBL" id="QNSF01000004">
    <property type="protein sequence ID" value="RBP94734.1"/>
    <property type="molecule type" value="Genomic_DNA"/>
</dbReference>
<evidence type="ECO:0000256" key="2">
    <source>
        <dbReference type="ARBA" id="ARBA00006068"/>
    </source>
</evidence>
<accession>A0A366JZ59</accession>
<evidence type="ECO:0000256" key="4">
    <source>
        <dbReference type="ARBA" id="ARBA00022692"/>
    </source>
</evidence>
<dbReference type="Proteomes" id="UP000252731">
    <property type="component" value="Unassembled WGS sequence"/>
</dbReference>
<dbReference type="GO" id="GO:0071555">
    <property type="term" value="P:cell wall organization"/>
    <property type="evidence" value="ECO:0007669"/>
    <property type="project" value="UniProtKB-KW"/>
</dbReference>
<dbReference type="GO" id="GO:0005886">
    <property type="term" value="C:plasma membrane"/>
    <property type="evidence" value="ECO:0007669"/>
    <property type="project" value="UniProtKB-SubCell"/>
</dbReference>
<evidence type="ECO:0000256" key="6">
    <source>
        <dbReference type="ARBA" id="ARBA00022989"/>
    </source>
</evidence>
<keyword evidence="7" id="KW-0805">Transcription regulation</keyword>
<dbReference type="NCBIfam" id="TIGR00350">
    <property type="entry name" value="lytR_cpsA_psr"/>
    <property type="match status" value="1"/>
</dbReference>
<evidence type="ECO:0000256" key="5">
    <source>
        <dbReference type="ARBA" id="ARBA00022968"/>
    </source>
</evidence>
<evidence type="ECO:0000256" key="11">
    <source>
        <dbReference type="ARBA" id="ARBA00040752"/>
    </source>
</evidence>
<dbReference type="Gene3D" id="3.40.630.190">
    <property type="entry name" value="LCP protein"/>
    <property type="match status" value="1"/>
</dbReference>
<comment type="caution">
    <text evidence="14">The sequence shown here is derived from an EMBL/GenBank/DDBJ whole genome shotgun (WGS) entry which is preliminary data.</text>
</comment>
<keyword evidence="8 12" id="KW-0472">Membrane</keyword>
<feature type="domain" description="Cell envelope-related transcriptional attenuator" evidence="13">
    <location>
        <begin position="79"/>
        <end position="222"/>
    </location>
</feature>
<comment type="similarity">
    <text evidence="2">Belongs to the LytR/CpsA/Psr (LCP) family.</text>
</comment>
<dbReference type="InterPro" id="IPR050922">
    <property type="entry name" value="LytR/CpsA/Psr_CW_biosynth"/>
</dbReference>
<gene>
    <name evidence="14" type="ORF">DFO70_104377</name>
</gene>
<sequence length="323" mass="36037">MNRQKRFKRKSRVLKVAGALLAVCVAAIGYFVYQYQAGVSTAESAEQQEYEFNGEKSLDNKVNVLLLGVDARPDEGKSRTDSIMVAQYDPKEGSAKIISIMRDIYTEIPGYKNYKINTAFYLGGPELLRETLKDDFDLDIEYYALIDFTGFEKMVDALVPDGIEIDVEKKMSANIGVSLEPGLQRLNGKELLGYARFRKDAEADFGRVRRQQQVINALQDELLSANGVVKLPKLLGTAQPYIQTNLQAAELLAIMKSVALHRPETIETMTVPIQNSYTDVRYEGVGLALDIDFEKNKEAIQSFLEGNSANQEPDPLSVSEENG</sequence>
<evidence type="ECO:0000256" key="3">
    <source>
        <dbReference type="ARBA" id="ARBA00022475"/>
    </source>
</evidence>
<reference evidence="14 15" key="1">
    <citation type="submission" date="2018-06" db="EMBL/GenBank/DDBJ databases">
        <title>Freshwater and sediment microbial communities from various areas in North America, analyzing microbe dynamics in response to fracking.</title>
        <authorList>
            <person name="Lamendella R."/>
        </authorList>
    </citation>
    <scope>NUCLEOTIDE SEQUENCE [LARGE SCALE GENOMIC DNA]</scope>
    <source>
        <strain evidence="14 15">14_TX</strain>
    </source>
</reference>
<evidence type="ECO:0000256" key="8">
    <source>
        <dbReference type="ARBA" id="ARBA00023136"/>
    </source>
</evidence>
<comment type="function">
    <text evidence="10">Involved in SarA attenuation. Affects resistance to oxacillin and teicoplanin, as well as the synthesis of virulence factors.</text>
</comment>
<keyword evidence="3" id="KW-1003">Cell membrane</keyword>
<evidence type="ECO:0000313" key="14">
    <source>
        <dbReference type="EMBL" id="RBP94734.1"/>
    </source>
</evidence>
<protein>
    <recommendedName>
        <fullName evidence="11">Regulatory protein MsrR</fullName>
    </recommendedName>
</protein>
<keyword evidence="4 12" id="KW-0812">Transmembrane</keyword>
<name>A0A366JZ59_CYTFI</name>
<dbReference type="OrthoDB" id="9782542at2"/>
<evidence type="ECO:0000256" key="9">
    <source>
        <dbReference type="ARBA" id="ARBA00023163"/>
    </source>
</evidence>
<keyword evidence="6 12" id="KW-1133">Transmembrane helix</keyword>
<proteinExistence type="inferred from homology"/>
<keyword evidence="9" id="KW-0804">Transcription</keyword>
<evidence type="ECO:0000256" key="1">
    <source>
        <dbReference type="ARBA" id="ARBA00004401"/>
    </source>
</evidence>
<keyword evidence="15" id="KW-1185">Reference proteome</keyword>
<evidence type="ECO:0000259" key="13">
    <source>
        <dbReference type="Pfam" id="PF03816"/>
    </source>
</evidence>
<dbReference type="RefSeq" id="WP_113882478.1">
    <property type="nucleotide sequence ID" value="NZ_QNSF01000004.1"/>
</dbReference>
<organism evidence="14 15">
    <name type="scientific">Cytobacillus firmus</name>
    <name type="common">Bacillus firmus</name>
    <dbReference type="NCBI Taxonomy" id="1399"/>
    <lineage>
        <taxon>Bacteria</taxon>
        <taxon>Bacillati</taxon>
        <taxon>Bacillota</taxon>
        <taxon>Bacilli</taxon>
        <taxon>Bacillales</taxon>
        <taxon>Bacillaceae</taxon>
        <taxon>Cytobacillus</taxon>
    </lineage>
</organism>
<evidence type="ECO:0000256" key="10">
    <source>
        <dbReference type="ARBA" id="ARBA00037178"/>
    </source>
</evidence>
<dbReference type="AlphaFoldDB" id="A0A366JZ59"/>
<dbReference type="Pfam" id="PF03816">
    <property type="entry name" value="LytR_cpsA_psr"/>
    <property type="match status" value="1"/>
</dbReference>
<dbReference type="InterPro" id="IPR004474">
    <property type="entry name" value="LytR_CpsA_psr"/>
</dbReference>
<comment type="subcellular location">
    <subcellularLocation>
        <location evidence="1">Cell membrane</location>
        <topology evidence="1">Single-pass type II membrane protein</topology>
    </subcellularLocation>
</comment>
<evidence type="ECO:0000313" key="15">
    <source>
        <dbReference type="Proteomes" id="UP000252731"/>
    </source>
</evidence>
<dbReference type="PANTHER" id="PTHR33392:SF8">
    <property type="entry name" value="REGULATORY PROTEIN MSRR"/>
    <property type="match status" value="1"/>
</dbReference>
<evidence type="ECO:0000256" key="7">
    <source>
        <dbReference type="ARBA" id="ARBA00023015"/>
    </source>
</evidence>
<keyword evidence="5" id="KW-0735">Signal-anchor</keyword>